<accession>A0ABV7YKX9</accession>
<sequence length="210" mass="23107">MTNYAQTERAALCDLLGSIGPDAPTLCDGWTTSELAAHLVVRESTPQAAGIMLPRFAEQTNLAMTNLLTRYGYAEVVNRLRGGPPKWSPTRLRFVDEAINTAEFFVHHEDVRRAQDEWEPRKLPTGLEDLLWKRASLAGKFMFRKVAVGLLLARNNGQVHRVRDGDPTAVLSGKPSEITLYAFGRKNVARVEVTGPDAAVEALAQTPLGV</sequence>
<keyword evidence="2" id="KW-1185">Reference proteome</keyword>
<proteinExistence type="predicted"/>
<gene>
    <name evidence="1" type="ORF">ACFOUW_29695</name>
</gene>
<comment type="caution">
    <text evidence="1">The sequence shown here is derived from an EMBL/GenBank/DDBJ whole genome shotgun (WGS) entry which is preliminary data.</text>
</comment>
<name>A0ABV7YKX9_9ACTN</name>
<protein>
    <submittedName>
        <fullName evidence="1">TIGR03085 family metal-binding protein</fullName>
    </submittedName>
</protein>
<reference evidence="2" key="1">
    <citation type="journal article" date="2019" name="Int. J. Syst. Evol. Microbiol.">
        <title>The Global Catalogue of Microorganisms (GCM) 10K type strain sequencing project: providing services to taxonomists for standard genome sequencing and annotation.</title>
        <authorList>
            <consortium name="The Broad Institute Genomics Platform"/>
            <consortium name="The Broad Institute Genome Sequencing Center for Infectious Disease"/>
            <person name="Wu L."/>
            <person name="Ma J."/>
        </authorList>
    </citation>
    <scope>NUCLEOTIDE SEQUENCE [LARGE SCALE GENOMIC DNA]</scope>
    <source>
        <strain evidence="2">CGMCC 4.7241</strain>
    </source>
</reference>
<dbReference type="EMBL" id="JBHRZH010000036">
    <property type="protein sequence ID" value="MFC3765044.1"/>
    <property type="molecule type" value="Genomic_DNA"/>
</dbReference>
<dbReference type="InterPro" id="IPR034660">
    <property type="entry name" value="DinB/YfiT-like"/>
</dbReference>
<dbReference type="InterPro" id="IPR017517">
    <property type="entry name" value="Maleyloyr_isom"/>
</dbReference>
<dbReference type="NCBIfam" id="TIGR03085">
    <property type="entry name" value="TIGR03085 family metal-binding protein"/>
    <property type="match status" value="1"/>
</dbReference>
<organism evidence="1 2">
    <name type="scientific">Tenggerimyces flavus</name>
    <dbReference type="NCBI Taxonomy" id="1708749"/>
    <lineage>
        <taxon>Bacteria</taxon>
        <taxon>Bacillati</taxon>
        <taxon>Actinomycetota</taxon>
        <taxon>Actinomycetes</taxon>
        <taxon>Propionibacteriales</taxon>
        <taxon>Nocardioidaceae</taxon>
        <taxon>Tenggerimyces</taxon>
    </lineage>
</organism>
<evidence type="ECO:0000313" key="2">
    <source>
        <dbReference type="Proteomes" id="UP001595699"/>
    </source>
</evidence>
<dbReference type="RefSeq" id="WP_205119238.1">
    <property type="nucleotide sequence ID" value="NZ_JAFBCM010000001.1"/>
</dbReference>
<dbReference type="Proteomes" id="UP001595699">
    <property type="component" value="Unassembled WGS sequence"/>
</dbReference>
<dbReference type="InterPro" id="IPR017519">
    <property type="entry name" value="CHP03085"/>
</dbReference>
<dbReference type="NCBIfam" id="TIGR03083">
    <property type="entry name" value="maleylpyruvate isomerase family mycothiol-dependent enzyme"/>
    <property type="match status" value="1"/>
</dbReference>
<evidence type="ECO:0000313" key="1">
    <source>
        <dbReference type="EMBL" id="MFC3765044.1"/>
    </source>
</evidence>
<dbReference type="SUPFAM" id="SSF109854">
    <property type="entry name" value="DinB/YfiT-like putative metalloenzymes"/>
    <property type="match status" value="1"/>
</dbReference>